<accession>H3KGF2</accession>
<evidence type="ECO:0000313" key="2">
    <source>
        <dbReference type="Proteomes" id="UP000004956"/>
    </source>
</evidence>
<sequence length="51" mass="5495">MRDLLGSGPRISVATRAPGLHLGGDFENRGDDGRHPDQACGCVEFEKGRRS</sequence>
<dbReference type="AlphaFoldDB" id="H3KGF2"/>
<organism evidence="1 2">
    <name type="scientific">Sutterella parvirubra YIT 11816</name>
    <dbReference type="NCBI Taxonomy" id="762967"/>
    <lineage>
        <taxon>Bacteria</taxon>
        <taxon>Pseudomonadati</taxon>
        <taxon>Pseudomonadota</taxon>
        <taxon>Betaproteobacteria</taxon>
        <taxon>Burkholderiales</taxon>
        <taxon>Sutterellaceae</taxon>
        <taxon>Sutterella</taxon>
    </lineage>
</organism>
<gene>
    <name evidence="1" type="ORF">HMPREF9440_01832</name>
</gene>
<dbReference type="Proteomes" id="UP000004956">
    <property type="component" value="Unassembled WGS sequence"/>
</dbReference>
<reference evidence="1 2" key="1">
    <citation type="submission" date="2011-11" db="EMBL/GenBank/DDBJ databases">
        <authorList>
            <person name="Weinstock G."/>
            <person name="Sodergren E."/>
            <person name="Clifton S."/>
            <person name="Fulton L."/>
            <person name="Fulton B."/>
            <person name="Courtney L."/>
            <person name="Fronick C."/>
            <person name="Harrison M."/>
            <person name="Strong C."/>
            <person name="Farmer C."/>
            <person name="Delahaunty K."/>
            <person name="Markovic C."/>
            <person name="Hall O."/>
            <person name="Minx P."/>
            <person name="Tomlinson C."/>
            <person name="Mitreva M."/>
            <person name="Hou S."/>
            <person name="Chen J."/>
            <person name="Wollam A."/>
            <person name="Pepin K.H."/>
            <person name="Johnson M."/>
            <person name="Bhonagiri V."/>
            <person name="Zhang X."/>
            <person name="Suruliraj S."/>
            <person name="Warren W."/>
            <person name="Chinwalla A."/>
            <person name="Mardis E.R."/>
            <person name="Wilson R.K."/>
        </authorList>
    </citation>
    <scope>NUCLEOTIDE SEQUENCE [LARGE SCALE GENOMIC DNA]</scope>
    <source>
        <strain evidence="1 2">YIT 11816</strain>
    </source>
</reference>
<dbReference type="EMBL" id="AFBQ01000274">
    <property type="protein sequence ID" value="EHY30807.1"/>
    <property type="molecule type" value="Genomic_DNA"/>
</dbReference>
<protein>
    <submittedName>
        <fullName evidence="1">Uncharacterized protein</fullName>
    </submittedName>
</protein>
<name>H3KGF2_9BURK</name>
<dbReference type="STRING" id="762967.HMPREF9440_01832"/>
<keyword evidence="2" id="KW-1185">Reference proteome</keyword>
<dbReference type="HOGENOM" id="CLU_3104649_0_0_4"/>
<evidence type="ECO:0000313" key="1">
    <source>
        <dbReference type="EMBL" id="EHY30807.1"/>
    </source>
</evidence>
<comment type="caution">
    <text evidence="1">The sequence shown here is derived from an EMBL/GenBank/DDBJ whole genome shotgun (WGS) entry which is preliminary data.</text>
</comment>
<proteinExistence type="predicted"/>